<dbReference type="AlphaFoldDB" id="A0AA39NCA6"/>
<comment type="caution">
    <text evidence="2">The sequence shown here is derived from an EMBL/GenBank/DDBJ whole genome shotgun (WGS) entry which is preliminary data.</text>
</comment>
<evidence type="ECO:0000313" key="3">
    <source>
        <dbReference type="Proteomes" id="UP001175211"/>
    </source>
</evidence>
<dbReference type="EMBL" id="JAUEPS010000008">
    <property type="protein sequence ID" value="KAK0462980.1"/>
    <property type="molecule type" value="Genomic_DNA"/>
</dbReference>
<keyword evidence="1" id="KW-0812">Transmembrane</keyword>
<protein>
    <submittedName>
        <fullName evidence="2">Uncharacterized protein</fullName>
    </submittedName>
</protein>
<accession>A0AA39NCA6</accession>
<proteinExistence type="predicted"/>
<keyword evidence="1" id="KW-0472">Membrane</keyword>
<keyword evidence="3" id="KW-1185">Reference proteome</keyword>
<dbReference type="GeneID" id="85349619"/>
<dbReference type="RefSeq" id="XP_060334446.1">
    <property type="nucleotide sequence ID" value="XM_060466071.1"/>
</dbReference>
<organism evidence="2 3">
    <name type="scientific">Armillaria tabescens</name>
    <name type="common">Ringless honey mushroom</name>
    <name type="synonym">Agaricus tabescens</name>
    <dbReference type="NCBI Taxonomy" id="1929756"/>
    <lineage>
        <taxon>Eukaryota</taxon>
        <taxon>Fungi</taxon>
        <taxon>Dikarya</taxon>
        <taxon>Basidiomycota</taxon>
        <taxon>Agaricomycotina</taxon>
        <taxon>Agaricomycetes</taxon>
        <taxon>Agaricomycetidae</taxon>
        <taxon>Agaricales</taxon>
        <taxon>Marasmiineae</taxon>
        <taxon>Physalacriaceae</taxon>
        <taxon>Desarmillaria</taxon>
    </lineage>
</organism>
<dbReference type="Proteomes" id="UP001175211">
    <property type="component" value="Unassembled WGS sequence"/>
</dbReference>
<gene>
    <name evidence="2" type="ORF">EV420DRAFT_1147617</name>
</gene>
<feature type="transmembrane region" description="Helical" evidence="1">
    <location>
        <begin position="117"/>
        <end position="136"/>
    </location>
</feature>
<name>A0AA39NCA6_ARMTA</name>
<evidence type="ECO:0000256" key="1">
    <source>
        <dbReference type="SAM" id="Phobius"/>
    </source>
</evidence>
<evidence type="ECO:0000313" key="2">
    <source>
        <dbReference type="EMBL" id="KAK0462980.1"/>
    </source>
</evidence>
<sequence>MIEIEHCCYRRARGMQEADMEVLLLTIPPSYLSSGYPFWGPSIPGARSGVSAPKLSHPLSLIFNGHRQPREHGETFSYSSTLVENGTGTNCSCQFTADGRYRMNLNRNQWSMQRGFWFGRINAVMFFLPIMADLGVPSPSLSYFLACLLLP</sequence>
<keyword evidence="1" id="KW-1133">Transmembrane helix</keyword>
<reference evidence="2" key="1">
    <citation type="submission" date="2023-06" db="EMBL/GenBank/DDBJ databases">
        <authorList>
            <consortium name="Lawrence Berkeley National Laboratory"/>
            <person name="Ahrendt S."/>
            <person name="Sahu N."/>
            <person name="Indic B."/>
            <person name="Wong-Bajracharya J."/>
            <person name="Merenyi Z."/>
            <person name="Ke H.-M."/>
            <person name="Monk M."/>
            <person name="Kocsube S."/>
            <person name="Drula E."/>
            <person name="Lipzen A."/>
            <person name="Balint B."/>
            <person name="Henrissat B."/>
            <person name="Andreopoulos B."/>
            <person name="Martin F.M."/>
            <person name="Harder C.B."/>
            <person name="Rigling D."/>
            <person name="Ford K.L."/>
            <person name="Foster G.D."/>
            <person name="Pangilinan J."/>
            <person name="Papanicolaou A."/>
            <person name="Barry K."/>
            <person name="LaButti K."/>
            <person name="Viragh M."/>
            <person name="Koriabine M."/>
            <person name="Yan M."/>
            <person name="Riley R."/>
            <person name="Champramary S."/>
            <person name="Plett K.L."/>
            <person name="Tsai I.J."/>
            <person name="Slot J."/>
            <person name="Sipos G."/>
            <person name="Plett J."/>
            <person name="Nagy L.G."/>
            <person name="Grigoriev I.V."/>
        </authorList>
    </citation>
    <scope>NUCLEOTIDE SEQUENCE</scope>
    <source>
        <strain evidence="2">CCBAS 213</strain>
    </source>
</reference>